<evidence type="ECO:0000256" key="1">
    <source>
        <dbReference type="SAM" id="MobiDB-lite"/>
    </source>
</evidence>
<gene>
    <name evidence="2" type="ORF">NDU88_006697</name>
</gene>
<evidence type="ECO:0000313" key="2">
    <source>
        <dbReference type="EMBL" id="KAJ1101631.1"/>
    </source>
</evidence>
<accession>A0AAV7MCZ3</accession>
<evidence type="ECO:0000313" key="3">
    <source>
        <dbReference type="Proteomes" id="UP001066276"/>
    </source>
</evidence>
<reference evidence="2" key="1">
    <citation type="journal article" date="2022" name="bioRxiv">
        <title>Sequencing and chromosome-scale assembly of the giantPleurodeles waltlgenome.</title>
        <authorList>
            <person name="Brown T."/>
            <person name="Elewa A."/>
            <person name="Iarovenko S."/>
            <person name="Subramanian E."/>
            <person name="Araus A.J."/>
            <person name="Petzold A."/>
            <person name="Susuki M."/>
            <person name="Suzuki K.-i.T."/>
            <person name="Hayashi T."/>
            <person name="Toyoda A."/>
            <person name="Oliveira C."/>
            <person name="Osipova E."/>
            <person name="Leigh N.D."/>
            <person name="Simon A."/>
            <person name="Yun M.H."/>
        </authorList>
    </citation>
    <scope>NUCLEOTIDE SEQUENCE</scope>
    <source>
        <strain evidence="2">20211129_DDA</strain>
        <tissue evidence="2">Liver</tissue>
    </source>
</reference>
<dbReference type="EMBL" id="JANPWB010000014">
    <property type="protein sequence ID" value="KAJ1101631.1"/>
    <property type="molecule type" value="Genomic_DNA"/>
</dbReference>
<organism evidence="2 3">
    <name type="scientific">Pleurodeles waltl</name>
    <name type="common">Iberian ribbed newt</name>
    <dbReference type="NCBI Taxonomy" id="8319"/>
    <lineage>
        <taxon>Eukaryota</taxon>
        <taxon>Metazoa</taxon>
        <taxon>Chordata</taxon>
        <taxon>Craniata</taxon>
        <taxon>Vertebrata</taxon>
        <taxon>Euteleostomi</taxon>
        <taxon>Amphibia</taxon>
        <taxon>Batrachia</taxon>
        <taxon>Caudata</taxon>
        <taxon>Salamandroidea</taxon>
        <taxon>Salamandridae</taxon>
        <taxon>Pleurodelinae</taxon>
        <taxon>Pleurodeles</taxon>
    </lineage>
</organism>
<proteinExistence type="predicted"/>
<sequence length="95" mass="10693">MAPLTPLSCDRFKEKGAVKGLQGRLLHNRANGPDDNTPATRQGLMEGSGGKGTFRTMGLLFEESKWKEMKNPKNKNSYYWGTPCDLRYTRGIKSR</sequence>
<protein>
    <submittedName>
        <fullName evidence="2">Uncharacterized protein</fullName>
    </submittedName>
</protein>
<dbReference type="Proteomes" id="UP001066276">
    <property type="component" value="Chromosome 10"/>
</dbReference>
<comment type="caution">
    <text evidence="2">The sequence shown here is derived from an EMBL/GenBank/DDBJ whole genome shotgun (WGS) entry which is preliminary data.</text>
</comment>
<keyword evidence="3" id="KW-1185">Reference proteome</keyword>
<dbReference type="AlphaFoldDB" id="A0AAV7MCZ3"/>
<name>A0AAV7MCZ3_PLEWA</name>
<feature type="region of interest" description="Disordered" evidence="1">
    <location>
        <begin position="26"/>
        <end position="51"/>
    </location>
</feature>